<comment type="caution">
    <text evidence="1">The sequence shown here is derived from an EMBL/GenBank/DDBJ whole genome shotgun (WGS) entry which is preliminary data.</text>
</comment>
<sequence>METFGTDANIQDLETIYIKQTEGEQARCGGADGGGVGWSWRGLSLEVSRERRLRQLASCVTKGEKSLPHDSFQHYLPISTPRGQGAARPTRCLSFTRHTHWRDETRTLTKNTLAGDHEPLPDLGGSFSVPTSGVPAAAPCQQVLSPPDNGVTCSSFTAARVPPAPSLTIRGEEHQVAIKCWPHRRAALPPIHRRPPHLASCSRYKV</sequence>
<dbReference type="Proteomes" id="UP000324222">
    <property type="component" value="Unassembled WGS sequence"/>
</dbReference>
<evidence type="ECO:0000313" key="1">
    <source>
        <dbReference type="EMBL" id="MPC61588.1"/>
    </source>
</evidence>
<reference evidence="1 2" key="1">
    <citation type="submission" date="2019-05" db="EMBL/GenBank/DDBJ databases">
        <title>Another draft genome of Portunus trituberculatus and its Hox gene families provides insights of decapod evolution.</title>
        <authorList>
            <person name="Jeong J.-H."/>
            <person name="Song I."/>
            <person name="Kim S."/>
            <person name="Choi T."/>
            <person name="Kim D."/>
            <person name="Ryu S."/>
            <person name="Kim W."/>
        </authorList>
    </citation>
    <scope>NUCLEOTIDE SEQUENCE [LARGE SCALE GENOMIC DNA]</scope>
    <source>
        <tissue evidence="1">Muscle</tissue>
    </source>
</reference>
<accession>A0A5B7GXJ2</accession>
<proteinExistence type="predicted"/>
<dbReference type="EMBL" id="VSRR010018677">
    <property type="protein sequence ID" value="MPC61588.1"/>
    <property type="molecule type" value="Genomic_DNA"/>
</dbReference>
<evidence type="ECO:0000313" key="2">
    <source>
        <dbReference type="Proteomes" id="UP000324222"/>
    </source>
</evidence>
<name>A0A5B7GXJ2_PORTR</name>
<keyword evidence="2" id="KW-1185">Reference proteome</keyword>
<gene>
    <name evidence="1" type="ORF">E2C01_055662</name>
</gene>
<dbReference type="AlphaFoldDB" id="A0A5B7GXJ2"/>
<organism evidence="1 2">
    <name type="scientific">Portunus trituberculatus</name>
    <name type="common">Swimming crab</name>
    <name type="synonym">Neptunus trituberculatus</name>
    <dbReference type="NCBI Taxonomy" id="210409"/>
    <lineage>
        <taxon>Eukaryota</taxon>
        <taxon>Metazoa</taxon>
        <taxon>Ecdysozoa</taxon>
        <taxon>Arthropoda</taxon>
        <taxon>Crustacea</taxon>
        <taxon>Multicrustacea</taxon>
        <taxon>Malacostraca</taxon>
        <taxon>Eumalacostraca</taxon>
        <taxon>Eucarida</taxon>
        <taxon>Decapoda</taxon>
        <taxon>Pleocyemata</taxon>
        <taxon>Brachyura</taxon>
        <taxon>Eubrachyura</taxon>
        <taxon>Portunoidea</taxon>
        <taxon>Portunidae</taxon>
        <taxon>Portuninae</taxon>
        <taxon>Portunus</taxon>
    </lineage>
</organism>
<protein>
    <submittedName>
        <fullName evidence="1">Uncharacterized protein</fullName>
    </submittedName>
</protein>